<dbReference type="GO" id="GO:0046872">
    <property type="term" value="F:metal ion binding"/>
    <property type="evidence" value="ECO:0007669"/>
    <property type="project" value="UniProtKB-KW"/>
</dbReference>
<dbReference type="SUPFAM" id="SSF54593">
    <property type="entry name" value="Glyoxalase/Bleomycin resistance protein/Dihydroxybiphenyl dioxygenase"/>
    <property type="match status" value="1"/>
</dbReference>
<gene>
    <name evidence="3" type="ORF">NCU07322</name>
</gene>
<proteinExistence type="predicted"/>
<feature type="domain" description="VOC" evidence="2">
    <location>
        <begin position="258"/>
        <end position="381"/>
    </location>
</feature>
<dbReference type="GeneID" id="3878628"/>
<dbReference type="HOGENOM" id="CLU_052361_0_1_1"/>
<accession>Q7SA40</accession>
<dbReference type="SMR" id="Q7SA40"/>
<dbReference type="Proteomes" id="UP000001805">
    <property type="component" value="Chromosome 4, Linkage Group IV"/>
</dbReference>
<dbReference type="EMBL" id="CM002239">
    <property type="protein sequence ID" value="EAA33244.2"/>
    <property type="molecule type" value="Genomic_DNA"/>
</dbReference>
<dbReference type="RefSeq" id="XP_962480.2">
    <property type="nucleotide sequence ID" value="XM_957387.2"/>
</dbReference>
<dbReference type="FunFam" id="3.10.180.10:FF:000039">
    <property type="entry name" value="Trihydroxytoluene oxygenase (AFU_orthologue AFUA_8G02470)"/>
    <property type="match status" value="1"/>
</dbReference>
<dbReference type="VEuPathDB" id="FungiDB:NCU07322"/>
<dbReference type="GO" id="GO:0016491">
    <property type="term" value="F:oxidoreductase activity"/>
    <property type="evidence" value="ECO:0000318"/>
    <property type="project" value="GO_Central"/>
</dbReference>
<dbReference type="Pfam" id="PF00903">
    <property type="entry name" value="Glyoxalase"/>
    <property type="match status" value="1"/>
</dbReference>
<dbReference type="InterPro" id="IPR037523">
    <property type="entry name" value="VOC_core"/>
</dbReference>
<dbReference type="OrthoDB" id="3360610at2759"/>
<dbReference type="InterPro" id="IPR004360">
    <property type="entry name" value="Glyas_Fos-R_dOase_dom"/>
</dbReference>
<evidence type="ECO:0000256" key="1">
    <source>
        <dbReference type="ARBA" id="ARBA00022723"/>
    </source>
</evidence>
<dbReference type="GO" id="GO:0006744">
    <property type="term" value="P:ubiquinone biosynthetic process"/>
    <property type="evidence" value="ECO:0000318"/>
    <property type="project" value="GO_Central"/>
</dbReference>
<dbReference type="InParanoid" id="Q7SA40"/>
<dbReference type="FunFam" id="3.10.180.10:FF:000034">
    <property type="entry name" value="Glyoxalase/Bleomycin resistance protein/Dihydroxybiphenyl dioxygenase"/>
    <property type="match status" value="1"/>
</dbReference>
<name>Q7SA40_NEUCR</name>
<dbReference type="PROSITE" id="PS51819">
    <property type="entry name" value="VOC"/>
    <property type="match status" value="1"/>
</dbReference>
<protein>
    <submittedName>
        <fullName evidence="3">Glyoxalase</fullName>
    </submittedName>
</protein>
<dbReference type="InterPro" id="IPR029068">
    <property type="entry name" value="Glyas_Bleomycin-R_OHBP_Dase"/>
</dbReference>
<dbReference type="PaxDb" id="5141-EFNCRP00000007090"/>
<dbReference type="GO" id="GO:0005739">
    <property type="term" value="C:mitochondrion"/>
    <property type="evidence" value="ECO:0000318"/>
    <property type="project" value="GO_Central"/>
</dbReference>
<evidence type="ECO:0000259" key="2">
    <source>
        <dbReference type="PROSITE" id="PS51819"/>
    </source>
</evidence>
<dbReference type="AlphaFoldDB" id="Q7SA40"/>
<evidence type="ECO:0000313" key="3">
    <source>
        <dbReference type="EMBL" id="EAA33244.2"/>
    </source>
</evidence>
<keyword evidence="4" id="KW-1185">Reference proteome</keyword>
<keyword evidence="1" id="KW-0479">Metal-binding</keyword>
<dbReference type="CDD" id="cd07267">
    <property type="entry name" value="THT_Oxygenase_N"/>
    <property type="match status" value="1"/>
</dbReference>
<dbReference type="KEGG" id="ncr:NCU07322"/>
<dbReference type="InterPro" id="IPR051785">
    <property type="entry name" value="MMCE/EMCE_epimerase"/>
</dbReference>
<dbReference type="PANTHER" id="PTHR43048:SF3">
    <property type="entry name" value="METHYLMALONYL-COA EPIMERASE, MITOCHONDRIAL"/>
    <property type="match status" value="1"/>
</dbReference>
<reference evidence="3 4" key="1">
    <citation type="journal article" date="2003" name="Nature">
        <title>The genome sequence of the filamentous fungus Neurospora crassa.</title>
        <authorList>
            <person name="Galagan J.E."/>
            <person name="Calvo S.E."/>
            <person name="Borkovich K.A."/>
            <person name="Selker E.U."/>
            <person name="Read N.D."/>
            <person name="Jaffe D."/>
            <person name="FitzHugh W."/>
            <person name="Ma L.J."/>
            <person name="Smirnov S."/>
            <person name="Purcell S."/>
            <person name="Rehman B."/>
            <person name="Elkins T."/>
            <person name="Engels R."/>
            <person name="Wang S."/>
            <person name="Nielsen C.B."/>
            <person name="Butler J."/>
            <person name="Endrizzi M."/>
            <person name="Qui D."/>
            <person name="Ianakiev P."/>
            <person name="Bell-Pedersen D."/>
            <person name="Nelson M.A."/>
            <person name="Werner-Washburne M."/>
            <person name="Selitrennikoff C.P."/>
            <person name="Kinsey J.A."/>
            <person name="Braun E.L."/>
            <person name="Zelter A."/>
            <person name="Schulte U."/>
            <person name="Kothe G.O."/>
            <person name="Jedd G."/>
            <person name="Mewes W."/>
            <person name="Staben C."/>
            <person name="Marcotte E."/>
            <person name="Greenberg D."/>
            <person name="Roy A."/>
            <person name="Foley K."/>
            <person name="Naylor J."/>
            <person name="Stange-Thomann N."/>
            <person name="Barrett R."/>
            <person name="Gnerre S."/>
            <person name="Kamal M."/>
            <person name="Kamvysselis M."/>
            <person name="Mauceli E."/>
            <person name="Bielke C."/>
            <person name="Rudd S."/>
            <person name="Frishman D."/>
            <person name="Krystofova S."/>
            <person name="Rasmussen C."/>
            <person name="Metzenberg R.L."/>
            <person name="Perkins D.D."/>
            <person name="Kroken S."/>
            <person name="Cogoni C."/>
            <person name="Macino G."/>
            <person name="Catcheside D."/>
            <person name="Li W."/>
            <person name="Pratt R.J."/>
            <person name="Osmani S.A."/>
            <person name="DeSouza C.P."/>
            <person name="Glass L."/>
            <person name="Orbach M.J."/>
            <person name="Berglund J.A."/>
            <person name="Voelker R."/>
            <person name="Yarden O."/>
            <person name="Plamann M."/>
            <person name="Seiler S."/>
            <person name="Dunlap J."/>
            <person name="Radford A."/>
            <person name="Aramayo R."/>
            <person name="Natvig D.O."/>
            <person name="Alex L.A."/>
            <person name="Mannhaupt G."/>
            <person name="Ebbole D.J."/>
            <person name="Freitag M."/>
            <person name="Paulsen I."/>
            <person name="Sachs M.S."/>
            <person name="Lander E.S."/>
            <person name="Nusbaum C."/>
            <person name="Birren B."/>
        </authorList>
    </citation>
    <scope>NUCLEOTIDE SEQUENCE [LARGE SCALE GENOMIC DNA]</scope>
    <source>
        <strain evidence="4">ATCC 24698 / 74-OR23-1A / CBS 708.71 / DSM 1257 / FGSC 987</strain>
    </source>
</reference>
<evidence type="ECO:0000313" key="4">
    <source>
        <dbReference type="Proteomes" id="UP000001805"/>
    </source>
</evidence>
<sequence length="414" mass="47140">MIAGYSYHRSVPSLGVGSQIKARSFILLIRTTSPLFGVSPSYLHPSFPPKSSLIIKLSSFIVTFNIADVITQTESLLYLYSHNRSDIMASGLSATPLKKINLVRIAHVYYKHKNINEAKRFAEDFGFAQTAEVGKKTYYRGYGTEPFVICLEASNEDEFGGAAFVVESMEDLMQAAKTLPNECKATEIYDLSDAPGGGKCVTFYDPVDGFPFHLVYGQTPVEARDVDFPIVRFNFPKEKNRGANEFQRFKKRPAPVHKLGHFGVCVTDFAKCYDFYTKYFNFFPSELVHNDEGVNKTVFFRLNRGNDLVDHHCFFFFEGPKMHVHHSSFETHDFDTQVLGHDWLRHQGYKNCWGVGRHVMGSQIFDYWFDPSGFILEHYVDGDLLDMREPTHNTKAAPDNLHVWGPEVPATFLQ</sequence>
<dbReference type="PANTHER" id="PTHR43048">
    <property type="entry name" value="METHYLMALONYL-COA EPIMERASE"/>
    <property type="match status" value="1"/>
</dbReference>
<organism evidence="3 4">
    <name type="scientific">Neurospora crassa (strain ATCC 24698 / 74-OR23-1A / CBS 708.71 / DSM 1257 / FGSC 987)</name>
    <dbReference type="NCBI Taxonomy" id="367110"/>
    <lineage>
        <taxon>Eukaryota</taxon>
        <taxon>Fungi</taxon>
        <taxon>Dikarya</taxon>
        <taxon>Ascomycota</taxon>
        <taxon>Pezizomycotina</taxon>
        <taxon>Sordariomycetes</taxon>
        <taxon>Sordariomycetidae</taxon>
        <taxon>Sordariales</taxon>
        <taxon>Sordariaceae</taxon>
        <taxon>Neurospora</taxon>
    </lineage>
</organism>
<dbReference type="Gene3D" id="3.10.180.10">
    <property type="entry name" value="2,3-Dihydroxybiphenyl 1,2-Dioxygenase, domain 1"/>
    <property type="match status" value="2"/>
</dbReference>